<dbReference type="InterPro" id="IPR036397">
    <property type="entry name" value="RNaseH_sf"/>
</dbReference>
<keyword evidence="3" id="KW-0378">Hydrolase</keyword>
<gene>
    <name evidence="7" type="ORF">KQX54_013183</name>
</gene>
<evidence type="ECO:0000313" key="7">
    <source>
        <dbReference type="EMBL" id="KAH0557947.1"/>
    </source>
</evidence>
<dbReference type="EMBL" id="JAHXZJ010000747">
    <property type="protein sequence ID" value="KAH0557947.1"/>
    <property type="molecule type" value="Genomic_DNA"/>
</dbReference>
<dbReference type="PANTHER" id="PTHR11046">
    <property type="entry name" value="OLIGORIBONUCLEASE, MITOCHONDRIAL"/>
    <property type="match status" value="1"/>
</dbReference>
<dbReference type="SMART" id="SM00479">
    <property type="entry name" value="EXOIII"/>
    <property type="match status" value="1"/>
</dbReference>
<reference evidence="7 8" key="1">
    <citation type="journal article" date="2021" name="J. Hered.">
        <title>A chromosome-level genome assembly of the parasitoid wasp, Cotesia glomerata (Hymenoptera: Braconidae).</title>
        <authorList>
            <person name="Pinto B.J."/>
            <person name="Weis J.J."/>
            <person name="Gamble T."/>
            <person name="Ode P.J."/>
            <person name="Paul R."/>
            <person name="Zaspel J.M."/>
        </authorList>
    </citation>
    <scope>NUCLEOTIDE SEQUENCE [LARGE SCALE GENOMIC DNA]</scope>
    <source>
        <strain evidence="7">CgM1</strain>
    </source>
</reference>
<dbReference type="InterPro" id="IPR012337">
    <property type="entry name" value="RNaseH-like_sf"/>
</dbReference>
<evidence type="ECO:0000259" key="6">
    <source>
        <dbReference type="SMART" id="SM00479"/>
    </source>
</evidence>
<evidence type="ECO:0000256" key="4">
    <source>
        <dbReference type="ARBA" id="ARBA00022839"/>
    </source>
</evidence>
<evidence type="ECO:0000313" key="8">
    <source>
        <dbReference type="Proteomes" id="UP000826195"/>
    </source>
</evidence>
<sequence length="215" mass="25671">MFWKQSIELLTRNIKLRKYNLYNNDRKLHLPLRNLKMKYNIVWIDMEMTGLDVENDKILEIACLVTTENLKIISPDFEMIIHQPDDVLSKMDDWCTKTHNLSGLTDKVKNSKYTVKDAEEKLLEFLKTYTIENTSPLAGNTVWMDRIFLKKYLPIVDEYLHYRIIDVSTIKELAKRWNSEIFEEAPSKKFHHRGLLDIKESIAELEYYKKSFFKV</sequence>
<dbReference type="Gene3D" id="3.30.420.10">
    <property type="entry name" value="Ribonuclease H-like superfamily/Ribonuclease H"/>
    <property type="match status" value="1"/>
</dbReference>
<evidence type="ECO:0000256" key="2">
    <source>
        <dbReference type="ARBA" id="ARBA00022722"/>
    </source>
</evidence>
<keyword evidence="2" id="KW-0540">Nuclease</keyword>
<comment type="similarity">
    <text evidence="1">Belongs to the oligoribonuclease family.</text>
</comment>
<keyword evidence="4" id="KW-0269">Exonuclease</keyword>
<dbReference type="InterPro" id="IPR013520">
    <property type="entry name" value="Ribonucl_H"/>
</dbReference>
<dbReference type="NCBIfam" id="NF003765">
    <property type="entry name" value="PRK05359.1"/>
    <property type="match status" value="1"/>
</dbReference>
<organism evidence="7 8">
    <name type="scientific">Cotesia glomerata</name>
    <name type="common">Lepidopteran parasitic wasp</name>
    <name type="synonym">Apanteles glomeratus</name>
    <dbReference type="NCBI Taxonomy" id="32391"/>
    <lineage>
        <taxon>Eukaryota</taxon>
        <taxon>Metazoa</taxon>
        <taxon>Ecdysozoa</taxon>
        <taxon>Arthropoda</taxon>
        <taxon>Hexapoda</taxon>
        <taxon>Insecta</taxon>
        <taxon>Pterygota</taxon>
        <taxon>Neoptera</taxon>
        <taxon>Endopterygota</taxon>
        <taxon>Hymenoptera</taxon>
        <taxon>Apocrita</taxon>
        <taxon>Ichneumonoidea</taxon>
        <taxon>Braconidae</taxon>
        <taxon>Microgastrinae</taxon>
        <taxon>Cotesia</taxon>
    </lineage>
</organism>
<dbReference type="AlphaFoldDB" id="A0AAV7IWB4"/>
<dbReference type="Proteomes" id="UP000826195">
    <property type="component" value="Unassembled WGS sequence"/>
</dbReference>
<evidence type="ECO:0000256" key="5">
    <source>
        <dbReference type="ARBA" id="ARBA00072681"/>
    </source>
</evidence>
<dbReference type="CDD" id="cd06135">
    <property type="entry name" value="Orn"/>
    <property type="match status" value="1"/>
</dbReference>
<keyword evidence="8" id="KW-1185">Reference proteome</keyword>
<dbReference type="GO" id="GO:0003676">
    <property type="term" value="F:nucleic acid binding"/>
    <property type="evidence" value="ECO:0007669"/>
    <property type="project" value="InterPro"/>
</dbReference>
<dbReference type="Pfam" id="PF00929">
    <property type="entry name" value="RNase_T"/>
    <property type="match status" value="1"/>
</dbReference>
<proteinExistence type="inferred from homology"/>
<dbReference type="SUPFAM" id="SSF53098">
    <property type="entry name" value="Ribonuclease H-like"/>
    <property type="match status" value="1"/>
</dbReference>
<evidence type="ECO:0000256" key="1">
    <source>
        <dbReference type="ARBA" id="ARBA00009921"/>
    </source>
</evidence>
<evidence type="ECO:0000256" key="3">
    <source>
        <dbReference type="ARBA" id="ARBA00022801"/>
    </source>
</evidence>
<dbReference type="GO" id="GO:0000175">
    <property type="term" value="F:3'-5'-RNA exonuclease activity"/>
    <property type="evidence" value="ECO:0007669"/>
    <property type="project" value="InterPro"/>
</dbReference>
<protein>
    <recommendedName>
        <fullName evidence="5">Probable oligoribonuclease</fullName>
    </recommendedName>
</protein>
<feature type="domain" description="Exonuclease" evidence="6">
    <location>
        <begin position="40"/>
        <end position="214"/>
    </location>
</feature>
<accession>A0AAV7IWB4</accession>
<dbReference type="PANTHER" id="PTHR11046:SF0">
    <property type="entry name" value="OLIGORIBONUCLEASE, MITOCHONDRIAL"/>
    <property type="match status" value="1"/>
</dbReference>
<dbReference type="InterPro" id="IPR022894">
    <property type="entry name" value="Oligoribonuclease"/>
</dbReference>
<comment type="caution">
    <text evidence="7">The sequence shown here is derived from an EMBL/GenBank/DDBJ whole genome shotgun (WGS) entry which is preliminary data.</text>
</comment>
<name>A0AAV7IWB4_COTGL</name>
<dbReference type="FunFam" id="3.30.420.10:FF:000003">
    <property type="entry name" value="Oligoribonuclease"/>
    <property type="match status" value="1"/>
</dbReference>